<reference evidence="3 5" key="1">
    <citation type="journal article" date="2017" name="Nature">
        <title>The sunflower genome provides insights into oil metabolism, flowering and Asterid evolution.</title>
        <authorList>
            <person name="Badouin H."/>
            <person name="Gouzy J."/>
            <person name="Grassa C.J."/>
            <person name="Murat F."/>
            <person name="Staton S.E."/>
            <person name="Cottret L."/>
            <person name="Lelandais-Briere C."/>
            <person name="Owens G.L."/>
            <person name="Carrere S."/>
            <person name="Mayjonade B."/>
            <person name="Legrand L."/>
            <person name="Gill N."/>
            <person name="Kane N.C."/>
            <person name="Bowers J.E."/>
            <person name="Hubner S."/>
            <person name="Bellec A."/>
            <person name="Berard A."/>
            <person name="Berges H."/>
            <person name="Blanchet N."/>
            <person name="Boniface M.C."/>
            <person name="Brunel D."/>
            <person name="Catrice O."/>
            <person name="Chaidir N."/>
            <person name="Claudel C."/>
            <person name="Donnadieu C."/>
            <person name="Faraut T."/>
            <person name="Fievet G."/>
            <person name="Helmstetter N."/>
            <person name="King M."/>
            <person name="Knapp S.J."/>
            <person name="Lai Z."/>
            <person name="Le Paslier M.C."/>
            <person name="Lippi Y."/>
            <person name="Lorenzon L."/>
            <person name="Mandel J.R."/>
            <person name="Marage G."/>
            <person name="Marchand G."/>
            <person name="Marquand E."/>
            <person name="Bret-Mestries E."/>
            <person name="Morien E."/>
            <person name="Nambeesan S."/>
            <person name="Nguyen T."/>
            <person name="Pegot-Espagnet P."/>
            <person name="Pouilly N."/>
            <person name="Raftis F."/>
            <person name="Sallet E."/>
            <person name="Schiex T."/>
            <person name="Thomas J."/>
            <person name="Vandecasteele C."/>
            <person name="Vares D."/>
            <person name="Vear F."/>
            <person name="Vautrin S."/>
            <person name="Crespi M."/>
            <person name="Mangin B."/>
            <person name="Burke J.M."/>
            <person name="Salse J."/>
            <person name="Munos S."/>
            <person name="Vincourt P."/>
            <person name="Rieseberg L.H."/>
            <person name="Langlade N.B."/>
        </authorList>
    </citation>
    <scope>NUCLEOTIDE SEQUENCE [LARGE SCALE GENOMIC DNA]</scope>
    <source>
        <strain evidence="5">cv. SF193</strain>
        <tissue evidence="3">Leaves</tissue>
    </source>
</reference>
<reference evidence="3" key="3">
    <citation type="submission" date="2020-06" db="EMBL/GenBank/DDBJ databases">
        <title>Helianthus annuus Genome sequencing and assembly Release 2.</title>
        <authorList>
            <person name="Gouzy J."/>
            <person name="Langlade N."/>
            <person name="Munos S."/>
        </authorList>
    </citation>
    <scope>NUCLEOTIDE SEQUENCE</scope>
    <source>
        <tissue evidence="3">Leaves</tissue>
    </source>
</reference>
<accession>A0A251U8A5</accession>
<evidence type="ECO:0000259" key="2">
    <source>
        <dbReference type="Pfam" id="PF01764"/>
    </source>
</evidence>
<dbReference type="SUPFAM" id="SSF53474">
    <property type="entry name" value="alpha/beta-Hydrolases"/>
    <property type="match status" value="1"/>
</dbReference>
<proteinExistence type="predicted"/>
<gene>
    <name evidence="4" type="ORF">HannXRQ_Chr08g0229311</name>
    <name evidence="3" type="ORF">HanXRQr2_Chr08g0354261</name>
</gene>
<feature type="domain" description="Fungal lipase-type" evidence="2">
    <location>
        <begin position="44"/>
        <end position="86"/>
    </location>
</feature>
<organism evidence="4 5">
    <name type="scientific">Helianthus annuus</name>
    <name type="common">Common sunflower</name>
    <dbReference type="NCBI Taxonomy" id="4232"/>
    <lineage>
        <taxon>Eukaryota</taxon>
        <taxon>Viridiplantae</taxon>
        <taxon>Streptophyta</taxon>
        <taxon>Embryophyta</taxon>
        <taxon>Tracheophyta</taxon>
        <taxon>Spermatophyta</taxon>
        <taxon>Magnoliopsida</taxon>
        <taxon>eudicotyledons</taxon>
        <taxon>Gunneridae</taxon>
        <taxon>Pentapetalae</taxon>
        <taxon>asterids</taxon>
        <taxon>campanulids</taxon>
        <taxon>Asterales</taxon>
        <taxon>Asteraceae</taxon>
        <taxon>Asteroideae</taxon>
        <taxon>Heliantheae alliance</taxon>
        <taxon>Heliantheae</taxon>
        <taxon>Helianthus</taxon>
    </lineage>
</organism>
<dbReference type="Gene3D" id="3.40.50.1820">
    <property type="entry name" value="alpha/beta hydrolase"/>
    <property type="match status" value="1"/>
</dbReference>
<dbReference type="Pfam" id="PF01764">
    <property type="entry name" value="Lipase_3"/>
    <property type="match status" value="1"/>
</dbReference>
<protein>
    <submittedName>
        <fullName evidence="3">Fungal lipase-like domain, alpha/Beta hydrolase</fullName>
    </submittedName>
    <submittedName>
        <fullName evidence="4">Putative alpha/Beta hydrolase fold protein</fullName>
    </submittedName>
</protein>
<evidence type="ECO:0000256" key="1">
    <source>
        <dbReference type="ARBA" id="ARBA00022801"/>
    </source>
</evidence>
<reference evidence="4" key="2">
    <citation type="submission" date="2017-02" db="EMBL/GenBank/DDBJ databases">
        <title>Sunflower complete genome.</title>
        <authorList>
            <person name="Langlade N."/>
            <person name="Munos S."/>
        </authorList>
    </citation>
    <scope>NUCLEOTIDE SEQUENCE [LARGE SCALE GENOMIC DNA]</scope>
    <source>
        <tissue evidence="4">Leaves</tissue>
    </source>
</reference>
<dbReference type="InterPro" id="IPR002921">
    <property type="entry name" value="Fungal_lipase-type"/>
</dbReference>
<dbReference type="PANTHER" id="PTHR31479">
    <property type="entry name" value="ALPHA/BETA-HYDROLASES SUPERFAMILY PROTEIN"/>
    <property type="match status" value="1"/>
</dbReference>
<dbReference type="InParanoid" id="A0A251U8A5"/>
<dbReference type="OMA" id="HRHRCEN"/>
<name>A0A251U8A5_HELAN</name>
<dbReference type="GO" id="GO:0006629">
    <property type="term" value="P:lipid metabolic process"/>
    <property type="evidence" value="ECO:0007669"/>
    <property type="project" value="InterPro"/>
</dbReference>
<evidence type="ECO:0000313" key="4">
    <source>
        <dbReference type="EMBL" id="OTG19012.1"/>
    </source>
</evidence>
<dbReference type="Proteomes" id="UP000215914">
    <property type="component" value="Chromosome 8"/>
</dbReference>
<dbReference type="Gramene" id="mRNA:HanXRQr2_Chr08g0354261">
    <property type="protein sequence ID" value="CDS:HanXRQr2_Chr08g0354261.1"/>
    <property type="gene ID" value="HanXRQr2_Chr08g0354261"/>
</dbReference>
<dbReference type="PANTHER" id="PTHR31479:SF2">
    <property type="entry name" value="ALPHA_BETA-HYDROLASES SUPERFAMILY PROTEIN"/>
    <property type="match status" value="1"/>
</dbReference>
<dbReference type="EMBL" id="CM007897">
    <property type="protein sequence ID" value="OTG19012.1"/>
    <property type="molecule type" value="Genomic_DNA"/>
</dbReference>
<dbReference type="InterPro" id="IPR029058">
    <property type="entry name" value="AB_hydrolase_fold"/>
</dbReference>
<dbReference type="GO" id="GO:0016787">
    <property type="term" value="F:hydrolase activity"/>
    <property type="evidence" value="ECO:0007669"/>
    <property type="project" value="UniProtKB-KW"/>
</dbReference>
<evidence type="ECO:0000313" key="3">
    <source>
        <dbReference type="EMBL" id="KAF5796653.1"/>
    </source>
</evidence>
<dbReference type="AlphaFoldDB" id="A0A251U8A5"/>
<sequence>MHTPSYVIAFRGTLIKGNAFSRDLELEIHIIKNELHLTSSFDIAMQAVRNLVRSQVSKSNIWLTGHSLRSAMALLVGKRMVKTGIFLDSYLLYYNLHFLCLM</sequence>
<keyword evidence="5" id="KW-1185">Reference proteome</keyword>
<keyword evidence="1 4" id="KW-0378">Hydrolase</keyword>
<dbReference type="EMBL" id="MNCJ02000323">
    <property type="protein sequence ID" value="KAF5796653.1"/>
    <property type="molecule type" value="Genomic_DNA"/>
</dbReference>
<evidence type="ECO:0000313" key="5">
    <source>
        <dbReference type="Proteomes" id="UP000215914"/>
    </source>
</evidence>